<keyword evidence="3" id="KW-1185">Reference proteome</keyword>
<evidence type="ECO:0008006" key="4">
    <source>
        <dbReference type="Google" id="ProtNLM"/>
    </source>
</evidence>
<gene>
    <name evidence="2" type="ORF">PIN31115_01491</name>
</gene>
<evidence type="ECO:0000313" key="3">
    <source>
        <dbReference type="Proteomes" id="UP000333828"/>
    </source>
</evidence>
<proteinExistence type="predicted"/>
<evidence type="ECO:0000256" key="1">
    <source>
        <dbReference type="SAM" id="SignalP"/>
    </source>
</evidence>
<evidence type="ECO:0000313" key="2">
    <source>
        <dbReference type="EMBL" id="VVD88912.1"/>
    </source>
</evidence>
<reference evidence="2 3" key="1">
    <citation type="submission" date="2019-08" db="EMBL/GenBank/DDBJ databases">
        <authorList>
            <person name="Peeters C."/>
        </authorList>
    </citation>
    <scope>NUCLEOTIDE SEQUENCE [LARGE SCALE GENOMIC DNA]</scope>
    <source>
        <strain evidence="2 3">LMG 31115</strain>
    </source>
</reference>
<keyword evidence="1" id="KW-0732">Signal</keyword>
<feature type="chain" id="PRO_5030116949" description="DUF4148 domain-containing protein" evidence="1">
    <location>
        <begin position="25"/>
        <end position="102"/>
    </location>
</feature>
<dbReference type="EMBL" id="CABPSI010000002">
    <property type="protein sequence ID" value="VVD88912.1"/>
    <property type="molecule type" value="Genomic_DNA"/>
</dbReference>
<dbReference type="AlphaFoldDB" id="A0A5E4TNS2"/>
<dbReference type="RefSeq" id="WP_087687415.1">
    <property type="nucleotide sequence ID" value="NZ_CABPSF010000002.1"/>
</dbReference>
<accession>A0A5E4TNS2</accession>
<dbReference type="Pfam" id="PF13663">
    <property type="entry name" value="DUF4148"/>
    <property type="match status" value="1"/>
</dbReference>
<protein>
    <recommendedName>
        <fullName evidence="4">DUF4148 domain-containing protein</fullName>
    </recommendedName>
</protein>
<dbReference type="InterPro" id="IPR025421">
    <property type="entry name" value="DUF4148"/>
</dbReference>
<organism evidence="2 3">
    <name type="scientific">Pandoraea iniqua</name>
    <dbReference type="NCBI Taxonomy" id="2508288"/>
    <lineage>
        <taxon>Bacteria</taxon>
        <taxon>Pseudomonadati</taxon>
        <taxon>Pseudomonadota</taxon>
        <taxon>Betaproteobacteria</taxon>
        <taxon>Burkholderiales</taxon>
        <taxon>Burkholderiaceae</taxon>
        <taxon>Pandoraea</taxon>
    </lineage>
</organism>
<sequence>MTRTLSHLLIAATLTVAAAPAAFAGTGGNGYPNENLFWQSSVYSEKLAVPSAQVRQELIEAQAQGKLTQTDSQYPQLTTYGHSVGARVQGSTALINSTYAGS</sequence>
<name>A0A5E4TNS2_9BURK</name>
<dbReference type="Proteomes" id="UP000333828">
    <property type="component" value="Unassembled WGS sequence"/>
</dbReference>
<feature type="signal peptide" evidence="1">
    <location>
        <begin position="1"/>
        <end position="24"/>
    </location>
</feature>